<keyword evidence="3" id="KW-1185">Reference proteome</keyword>
<proteinExistence type="predicted"/>
<keyword evidence="1" id="KW-0812">Transmembrane</keyword>
<dbReference type="PROSITE" id="PS51257">
    <property type="entry name" value="PROKAR_LIPOPROTEIN"/>
    <property type="match status" value="1"/>
</dbReference>
<evidence type="ECO:0000313" key="3">
    <source>
        <dbReference type="Proteomes" id="UP000008144"/>
    </source>
</evidence>
<sequence>MRFLPSHMLIVIIGCFSLLALIATVACVVKRRRTRSRRTQQQQEQGIDDNESQKFGVTFSKLNCYTCCCYNEDDNSSTMSVASDRRINNNLRPPKIQEPMYKAGRPGGCVWCTCCRGQPNRHVTTGVTSQHYVTPGRRSIDPNREAQAPFNTTPLRTIF</sequence>
<reference evidence="2" key="4">
    <citation type="submission" date="2025-09" db="UniProtKB">
        <authorList>
            <consortium name="Ensembl"/>
        </authorList>
    </citation>
    <scope>IDENTIFICATION</scope>
</reference>
<accession>H2Y262</accession>
<dbReference type="HOGENOM" id="CLU_1660086_0_0_1"/>
<name>H2Y262_CIOIN</name>
<dbReference type="InParanoid" id="H2Y262"/>
<dbReference type="EMBL" id="EAAA01002234">
    <property type="status" value="NOT_ANNOTATED_CDS"/>
    <property type="molecule type" value="Genomic_DNA"/>
</dbReference>
<reference evidence="2" key="3">
    <citation type="submission" date="2025-08" db="UniProtKB">
        <authorList>
            <consortium name="Ensembl"/>
        </authorList>
    </citation>
    <scope>IDENTIFICATION</scope>
</reference>
<dbReference type="Ensembl" id="ENSCINT00000036758.1">
    <property type="protein sequence ID" value="ENSCINP00000035997.1"/>
    <property type="gene ID" value="ENSCING00000024197.1"/>
</dbReference>
<feature type="transmembrane region" description="Helical" evidence="1">
    <location>
        <begin position="6"/>
        <end position="29"/>
    </location>
</feature>
<organism evidence="2 3">
    <name type="scientific">Ciona intestinalis</name>
    <name type="common">Transparent sea squirt</name>
    <name type="synonym">Ascidia intestinalis</name>
    <dbReference type="NCBI Taxonomy" id="7719"/>
    <lineage>
        <taxon>Eukaryota</taxon>
        <taxon>Metazoa</taxon>
        <taxon>Chordata</taxon>
        <taxon>Tunicata</taxon>
        <taxon>Ascidiacea</taxon>
        <taxon>Phlebobranchia</taxon>
        <taxon>Cionidae</taxon>
        <taxon>Ciona</taxon>
    </lineage>
</organism>
<dbReference type="AlphaFoldDB" id="H2Y262"/>
<dbReference type="Proteomes" id="UP000008144">
    <property type="component" value="Chromosome 5"/>
</dbReference>
<evidence type="ECO:0000256" key="1">
    <source>
        <dbReference type="SAM" id="Phobius"/>
    </source>
</evidence>
<reference evidence="2" key="2">
    <citation type="journal article" date="2008" name="Genome Biol.">
        <title>Improved genome assembly and evidence-based global gene model set for the chordate Ciona intestinalis: new insight into intron and operon populations.</title>
        <authorList>
            <person name="Satou Y."/>
            <person name="Mineta K."/>
            <person name="Ogasawara M."/>
            <person name="Sasakura Y."/>
            <person name="Shoguchi E."/>
            <person name="Ueno K."/>
            <person name="Yamada L."/>
            <person name="Matsumoto J."/>
            <person name="Wasserscheid J."/>
            <person name="Dewar K."/>
            <person name="Wiley G.B."/>
            <person name="Macmil S.L."/>
            <person name="Roe B.A."/>
            <person name="Zeller R.W."/>
            <person name="Hastings K.E."/>
            <person name="Lemaire P."/>
            <person name="Lindquist E."/>
            <person name="Endo T."/>
            <person name="Hotta K."/>
            <person name="Inaba K."/>
        </authorList>
    </citation>
    <scope>NUCLEOTIDE SEQUENCE [LARGE SCALE GENOMIC DNA]</scope>
    <source>
        <strain evidence="2">wild type</strain>
    </source>
</reference>
<keyword evidence="1" id="KW-1133">Transmembrane helix</keyword>
<protein>
    <submittedName>
        <fullName evidence="2">Uncharacterized protein</fullName>
    </submittedName>
</protein>
<reference evidence="3" key="1">
    <citation type="journal article" date="2002" name="Science">
        <title>The draft genome of Ciona intestinalis: insights into chordate and vertebrate origins.</title>
        <authorList>
            <person name="Dehal P."/>
            <person name="Satou Y."/>
            <person name="Campbell R.K."/>
            <person name="Chapman J."/>
            <person name="Degnan B."/>
            <person name="De Tomaso A."/>
            <person name="Davidson B."/>
            <person name="Di Gregorio A."/>
            <person name="Gelpke M."/>
            <person name="Goodstein D.M."/>
            <person name="Harafuji N."/>
            <person name="Hastings K.E."/>
            <person name="Ho I."/>
            <person name="Hotta K."/>
            <person name="Huang W."/>
            <person name="Kawashima T."/>
            <person name="Lemaire P."/>
            <person name="Martinez D."/>
            <person name="Meinertzhagen I.A."/>
            <person name="Necula S."/>
            <person name="Nonaka M."/>
            <person name="Putnam N."/>
            <person name="Rash S."/>
            <person name="Saiga H."/>
            <person name="Satake M."/>
            <person name="Terry A."/>
            <person name="Yamada L."/>
            <person name="Wang H.G."/>
            <person name="Awazu S."/>
            <person name="Azumi K."/>
            <person name="Boore J."/>
            <person name="Branno M."/>
            <person name="Chin-Bow S."/>
            <person name="DeSantis R."/>
            <person name="Doyle S."/>
            <person name="Francino P."/>
            <person name="Keys D.N."/>
            <person name="Haga S."/>
            <person name="Hayashi H."/>
            <person name="Hino K."/>
            <person name="Imai K.S."/>
            <person name="Inaba K."/>
            <person name="Kano S."/>
            <person name="Kobayashi K."/>
            <person name="Kobayashi M."/>
            <person name="Lee B.I."/>
            <person name="Makabe K.W."/>
            <person name="Manohar C."/>
            <person name="Matassi G."/>
            <person name="Medina M."/>
            <person name="Mochizuki Y."/>
            <person name="Mount S."/>
            <person name="Morishita T."/>
            <person name="Miura S."/>
            <person name="Nakayama A."/>
            <person name="Nishizaka S."/>
            <person name="Nomoto H."/>
            <person name="Ohta F."/>
            <person name="Oishi K."/>
            <person name="Rigoutsos I."/>
            <person name="Sano M."/>
            <person name="Sasaki A."/>
            <person name="Sasakura Y."/>
            <person name="Shoguchi E."/>
            <person name="Shin-i T."/>
            <person name="Spagnuolo A."/>
            <person name="Stainier D."/>
            <person name="Suzuki M.M."/>
            <person name="Tassy O."/>
            <person name="Takatori N."/>
            <person name="Tokuoka M."/>
            <person name="Yagi K."/>
            <person name="Yoshizaki F."/>
            <person name="Wada S."/>
            <person name="Zhang C."/>
            <person name="Hyatt P.D."/>
            <person name="Larimer F."/>
            <person name="Detter C."/>
            <person name="Doggett N."/>
            <person name="Glavina T."/>
            <person name="Hawkins T."/>
            <person name="Richardson P."/>
            <person name="Lucas S."/>
            <person name="Kohara Y."/>
            <person name="Levine M."/>
            <person name="Satoh N."/>
            <person name="Rokhsar D.S."/>
        </authorList>
    </citation>
    <scope>NUCLEOTIDE SEQUENCE [LARGE SCALE GENOMIC DNA]</scope>
</reference>
<evidence type="ECO:0000313" key="2">
    <source>
        <dbReference type="Ensembl" id="ENSCINP00000035997.1"/>
    </source>
</evidence>
<keyword evidence="1" id="KW-0472">Membrane</keyword>